<proteinExistence type="predicted"/>
<evidence type="ECO:0000313" key="1">
    <source>
        <dbReference type="EMBL" id="KAI3849806.1"/>
    </source>
</evidence>
<dbReference type="Proteomes" id="UP001202328">
    <property type="component" value="Unassembled WGS sequence"/>
</dbReference>
<keyword evidence="2" id="KW-1185">Reference proteome</keyword>
<dbReference type="EMBL" id="JAJJMB010016078">
    <property type="protein sequence ID" value="KAI3849806.1"/>
    <property type="molecule type" value="Genomic_DNA"/>
</dbReference>
<comment type="caution">
    <text evidence="1">The sequence shown here is derived from an EMBL/GenBank/DDBJ whole genome shotgun (WGS) entry which is preliminary data.</text>
</comment>
<reference evidence="1" key="1">
    <citation type="submission" date="2022-04" db="EMBL/GenBank/DDBJ databases">
        <title>A functionally conserved STORR gene fusion in Papaver species that diverged 16.8 million years ago.</title>
        <authorList>
            <person name="Catania T."/>
        </authorList>
    </citation>
    <scope>NUCLEOTIDE SEQUENCE</scope>
    <source>
        <strain evidence="1">S-188037</strain>
    </source>
</reference>
<name>A0AAD4S094_9MAGN</name>
<accession>A0AAD4S094</accession>
<organism evidence="1 2">
    <name type="scientific">Papaver atlanticum</name>
    <dbReference type="NCBI Taxonomy" id="357466"/>
    <lineage>
        <taxon>Eukaryota</taxon>
        <taxon>Viridiplantae</taxon>
        <taxon>Streptophyta</taxon>
        <taxon>Embryophyta</taxon>
        <taxon>Tracheophyta</taxon>
        <taxon>Spermatophyta</taxon>
        <taxon>Magnoliopsida</taxon>
        <taxon>Ranunculales</taxon>
        <taxon>Papaveraceae</taxon>
        <taxon>Papaveroideae</taxon>
        <taxon>Papaver</taxon>
    </lineage>
</organism>
<sequence>MLPWYCLILRIGLAKCQKGKQQSKMQRRMVHINSGGDEDGNVLVIVIITATFVSEFRGTLGLATNTAFKVLVNLAISEVNEFRKIKTMKFQKLDLALQDDPSENIKTIQEATDML</sequence>
<evidence type="ECO:0000313" key="2">
    <source>
        <dbReference type="Proteomes" id="UP001202328"/>
    </source>
</evidence>
<gene>
    <name evidence="1" type="ORF">MKW98_026720</name>
</gene>
<dbReference type="AlphaFoldDB" id="A0AAD4S094"/>
<protein>
    <submittedName>
        <fullName evidence="1">Uncharacterized protein</fullName>
    </submittedName>
</protein>